<evidence type="ECO:0000313" key="10">
    <source>
        <dbReference type="EMBL" id="SUE39570.1"/>
    </source>
</evidence>
<evidence type="ECO:0000313" key="9">
    <source>
        <dbReference type="EMBL" id="ONH82515.1"/>
    </source>
</evidence>
<feature type="domain" description="Four-carbon acid sugar kinase N-terminal" evidence="7">
    <location>
        <begin position="12"/>
        <end position="252"/>
    </location>
</feature>
<dbReference type="Gene3D" id="3.40.50.10840">
    <property type="entry name" value="Putative sugar-binding, N-terminal domain"/>
    <property type="match status" value="1"/>
</dbReference>
<organism evidence="9 11">
    <name type="scientific">Roseomonas mucosa</name>
    <dbReference type="NCBI Taxonomy" id="207340"/>
    <lineage>
        <taxon>Bacteria</taxon>
        <taxon>Pseudomonadati</taxon>
        <taxon>Pseudomonadota</taxon>
        <taxon>Alphaproteobacteria</taxon>
        <taxon>Acetobacterales</taxon>
        <taxon>Roseomonadaceae</taxon>
        <taxon>Roseomonas</taxon>
    </lineage>
</organism>
<evidence type="ECO:0000256" key="2">
    <source>
        <dbReference type="ARBA" id="ARBA00022679"/>
    </source>
</evidence>
<dbReference type="GeneID" id="99632429"/>
<reference evidence="9 11" key="1">
    <citation type="submission" date="2016-12" db="EMBL/GenBank/DDBJ databases">
        <title>Draft genome sequence of Roseomonas mucosa strain AU37, isolated from a peripheral intravenous catheter.</title>
        <authorList>
            <person name="Choudhury M.A."/>
            <person name="Sidjabat H.E."/>
            <person name="Wailan A.M."/>
            <person name="Zhang L."/>
            <person name="Marsh N.M."/>
            <person name="Rickard C.M."/>
            <person name="Davies M."/>
            <person name="Mcmillan D.J."/>
        </authorList>
    </citation>
    <scope>NUCLEOTIDE SEQUENCE [LARGE SCALE GENOMIC DNA]</scope>
    <source>
        <strain evidence="9 11">SAVE376</strain>
    </source>
</reference>
<gene>
    <name evidence="9" type="ORF">APZ41_014285</name>
    <name evidence="10" type="ORF">NCTC13291_01379</name>
</gene>
<evidence type="ECO:0000313" key="12">
    <source>
        <dbReference type="Proteomes" id="UP000254919"/>
    </source>
</evidence>
<sequence>MDGTPTPPSRWLILADDLTGAADCAIAFARRGLEAGVGWHASLDQAAPERADDPEQAGGRVLAVDADSRRLSPGAAAARHTALLARLHSPGPLPAPGLIKKIDSTLRGQPVAELAATLRALRAVSGPRLAVVAPAFPGTGRTTRDGRIHLDGTPLEQTPLWARDHSYPSAHLPEVLRAAGLRNAALSLAVLRDEAALAAALRQALDEALDGRLEAVVCDAETPEDLDRLARASLPLAGALFWVGSGGIAAALAGVLPARDTAPVPALPRSGAGVLLVVGSVAEASRNAAARLVAEGAVTPFTVAPALLRAGPADPGWAPLAAEIAGSLSQGRDTLVQIASDPAADLRQGAALAEALALLLAPAGACMAGLFATGGETACALLTGLGVHGIRLLEEVEPGVPLGITRGALRVPVMTKAGAFGHERSLLNSLARLHDLLGKRT</sequence>
<dbReference type="RefSeq" id="WP_019463088.1">
    <property type="nucleotide sequence ID" value="NZ_AP031462.1"/>
</dbReference>
<evidence type="ECO:0000259" key="7">
    <source>
        <dbReference type="Pfam" id="PF07005"/>
    </source>
</evidence>
<dbReference type="OrthoDB" id="9778478at2"/>
<feature type="domain" description="Four-carbon acid sugar kinase nucleotide binding" evidence="8">
    <location>
        <begin position="275"/>
        <end position="426"/>
    </location>
</feature>
<dbReference type="GO" id="GO:0016301">
    <property type="term" value="F:kinase activity"/>
    <property type="evidence" value="ECO:0007669"/>
    <property type="project" value="UniProtKB-KW"/>
</dbReference>
<evidence type="ECO:0000259" key="8">
    <source>
        <dbReference type="Pfam" id="PF17042"/>
    </source>
</evidence>
<proteinExistence type="inferred from homology"/>
<dbReference type="EMBL" id="UGVN01000001">
    <property type="protein sequence ID" value="SUE39570.1"/>
    <property type="molecule type" value="Genomic_DNA"/>
</dbReference>
<dbReference type="Proteomes" id="UP000254919">
    <property type="component" value="Unassembled WGS sequence"/>
</dbReference>
<dbReference type="Pfam" id="PF07005">
    <property type="entry name" value="SBD_N"/>
    <property type="match status" value="1"/>
</dbReference>
<dbReference type="SUPFAM" id="SSF142764">
    <property type="entry name" value="YgbK-like"/>
    <property type="match status" value="1"/>
</dbReference>
<evidence type="ECO:0000256" key="4">
    <source>
        <dbReference type="ARBA" id="ARBA00022777"/>
    </source>
</evidence>
<comment type="similarity">
    <text evidence="1">Belongs to the four-carbon acid sugar kinase family.</text>
</comment>
<evidence type="ECO:0000256" key="6">
    <source>
        <dbReference type="ARBA" id="ARBA00023277"/>
    </source>
</evidence>
<dbReference type="InterPro" id="IPR037051">
    <property type="entry name" value="4-carb_acid_sugar_kinase_N_sf"/>
</dbReference>
<dbReference type="Gene3D" id="3.40.980.20">
    <property type="entry name" value="Four-carbon acid sugar kinase, nucleotide binding domain"/>
    <property type="match status" value="1"/>
</dbReference>
<evidence type="ECO:0000256" key="3">
    <source>
        <dbReference type="ARBA" id="ARBA00022741"/>
    </source>
</evidence>
<evidence type="ECO:0000256" key="5">
    <source>
        <dbReference type="ARBA" id="ARBA00022840"/>
    </source>
</evidence>
<keyword evidence="4" id="KW-0418">Kinase</keyword>
<dbReference type="InterPro" id="IPR042213">
    <property type="entry name" value="NBD_C_sf"/>
</dbReference>
<dbReference type="InterPro" id="IPR010737">
    <property type="entry name" value="4-carb_acid_sugar_kinase_N"/>
</dbReference>
<name>A0A1S8D537_9PROT</name>
<dbReference type="Pfam" id="PF17042">
    <property type="entry name" value="NBD_C"/>
    <property type="match status" value="1"/>
</dbReference>
<dbReference type="AlphaFoldDB" id="A0A1S8D537"/>
<dbReference type="InterPro" id="IPR031475">
    <property type="entry name" value="NBD_C"/>
</dbReference>
<keyword evidence="2" id="KW-0808">Transferase</keyword>
<reference evidence="10 12" key="2">
    <citation type="submission" date="2018-06" db="EMBL/GenBank/DDBJ databases">
        <authorList>
            <consortium name="Pathogen Informatics"/>
            <person name="Doyle S."/>
        </authorList>
    </citation>
    <scope>NUCLEOTIDE SEQUENCE [LARGE SCALE GENOMIC DNA]</scope>
    <source>
        <strain evidence="10 12">NCTC13291</strain>
    </source>
</reference>
<dbReference type="Proteomes" id="UP000054844">
    <property type="component" value="Unassembled WGS sequence"/>
</dbReference>
<keyword evidence="3" id="KW-0547">Nucleotide-binding</keyword>
<evidence type="ECO:0000256" key="1">
    <source>
        <dbReference type="ARBA" id="ARBA00005715"/>
    </source>
</evidence>
<dbReference type="EMBL" id="LLWF02000052">
    <property type="protein sequence ID" value="ONH82515.1"/>
    <property type="molecule type" value="Genomic_DNA"/>
</dbReference>
<accession>A0A1S8D537</accession>
<evidence type="ECO:0000313" key="11">
    <source>
        <dbReference type="Proteomes" id="UP000054844"/>
    </source>
</evidence>
<keyword evidence="5" id="KW-0067">ATP-binding</keyword>
<keyword evidence="11" id="KW-1185">Reference proteome</keyword>
<dbReference type="STRING" id="207340.APZ41_014285"/>
<dbReference type="GO" id="GO:0005524">
    <property type="term" value="F:ATP binding"/>
    <property type="evidence" value="ECO:0007669"/>
    <property type="project" value="UniProtKB-KW"/>
</dbReference>
<protein>
    <submittedName>
        <fullName evidence="10">Uncharacterized protein conserved in bacteria</fullName>
    </submittedName>
</protein>
<keyword evidence="6" id="KW-0119">Carbohydrate metabolism</keyword>